<evidence type="ECO:0000256" key="6">
    <source>
        <dbReference type="ARBA" id="ARBA00023014"/>
    </source>
</evidence>
<keyword evidence="4" id="KW-0378">Hydrolase</keyword>
<organism evidence="9 10">
    <name type="scientific">Sinobaca qinghaiensis</name>
    <dbReference type="NCBI Taxonomy" id="342944"/>
    <lineage>
        <taxon>Bacteria</taxon>
        <taxon>Bacillati</taxon>
        <taxon>Bacillota</taxon>
        <taxon>Bacilli</taxon>
        <taxon>Bacillales</taxon>
        <taxon>Sporolactobacillaceae</taxon>
        <taxon>Sinobaca</taxon>
    </lineage>
</organism>
<dbReference type="SMART" id="SM00986">
    <property type="entry name" value="UDG"/>
    <property type="match status" value="1"/>
</dbReference>
<reference evidence="9 10" key="1">
    <citation type="submission" date="2018-09" db="EMBL/GenBank/DDBJ databases">
        <title>Genomic Encyclopedia of Archaeal and Bacterial Type Strains, Phase II (KMG-II): from individual species to whole genera.</title>
        <authorList>
            <person name="Goeker M."/>
        </authorList>
    </citation>
    <scope>NUCLEOTIDE SEQUENCE [LARGE SCALE GENOMIC DNA]</scope>
    <source>
        <strain evidence="9 10">DSM 17008</strain>
    </source>
</reference>
<dbReference type="OrthoDB" id="5290748at2"/>
<comment type="caution">
    <text evidence="9">The sequence shown here is derived from an EMBL/GenBank/DDBJ whole genome shotgun (WGS) entry which is preliminary data.</text>
</comment>
<evidence type="ECO:0000256" key="5">
    <source>
        <dbReference type="ARBA" id="ARBA00023004"/>
    </source>
</evidence>
<evidence type="ECO:0000256" key="4">
    <source>
        <dbReference type="ARBA" id="ARBA00022801"/>
    </source>
</evidence>
<dbReference type="CDD" id="cd10030">
    <property type="entry name" value="UDG-F4_TTUDGA_SPO1dp_like"/>
    <property type="match status" value="1"/>
</dbReference>
<dbReference type="PANTHER" id="PTHR33693:SF1">
    <property type="entry name" value="TYPE-4 URACIL-DNA GLYCOSYLASE"/>
    <property type="match status" value="1"/>
</dbReference>
<keyword evidence="10" id="KW-1185">Reference proteome</keyword>
<sequence>MLPEKLIDAAKKRLAPYPCEGFVSGTGPENPELMFIGEAPGETEFHNGIPFSGRAGREFNSFLQYLELAREDVYITSAVRSRPYKWGNASGNPNKKYNRTPTLKEVTAHAPVLDYEIQTFQPRVLVPMGRVAYRRLTGENPRMSSVTGILQKQPILELTSPDSYEYRWSKTDHLLFPIYHPAALLYNRSLEKSMYQHLSILQEVLKQEQAASPK</sequence>
<keyword evidence="7" id="KW-0234">DNA repair</keyword>
<dbReference type="InterPro" id="IPR051536">
    <property type="entry name" value="UDG_Type-4/5"/>
</dbReference>
<proteinExistence type="predicted"/>
<gene>
    <name evidence="9" type="ORF">ATL39_1656</name>
</gene>
<evidence type="ECO:0000256" key="7">
    <source>
        <dbReference type="ARBA" id="ARBA00023204"/>
    </source>
</evidence>
<accession>A0A419V4E7</accession>
<dbReference type="InterPro" id="IPR036895">
    <property type="entry name" value="Uracil-DNA_glycosylase-like_sf"/>
</dbReference>
<dbReference type="GO" id="GO:0046872">
    <property type="term" value="F:metal ion binding"/>
    <property type="evidence" value="ECO:0007669"/>
    <property type="project" value="UniProtKB-KW"/>
</dbReference>
<dbReference type="EMBL" id="RAPK01000008">
    <property type="protein sequence ID" value="RKD73363.1"/>
    <property type="molecule type" value="Genomic_DNA"/>
</dbReference>
<keyword evidence="2" id="KW-0479">Metal-binding</keyword>
<dbReference type="AlphaFoldDB" id="A0A419V4E7"/>
<keyword evidence="5" id="KW-0408">Iron</keyword>
<evidence type="ECO:0000259" key="8">
    <source>
        <dbReference type="SMART" id="SM00986"/>
    </source>
</evidence>
<evidence type="ECO:0000256" key="2">
    <source>
        <dbReference type="ARBA" id="ARBA00022723"/>
    </source>
</evidence>
<dbReference type="GO" id="GO:0006281">
    <property type="term" value="P:DNA repair"/>
    <property type="evidence" value="ECO:0007669"/>
    <property type="project" value="UniProtKB-KW"/>
</dbReference>
<dbReference type="RefSeq" id="WP_120192860.1">
    <property type="nucleotide sequence ID" value="NZ_RAPK01000008.1"/>
</dbReference>
<protein>
    <submittedName>
        <fullName evidence="9">DNA polymerase</fullName>
    </submittedName>
</protein>
<keyword evidence="1" id="KW-0004">4Fe-4S</keyword>
<dbReference type="SUPFAM" id="SSF52141">
    <property type="entry name" value="Uracil-DNA glycosylase-like"/>
    <property type="match status" value="1"/>
</dbReference>
<evidence type="ECO:0000256" key="1">
    <source>
        <dbReference type="ARBA" id="ARBA00022485"/>
    </source>
</evidence>
<evidence type="ECO:0000313" key="9">
    <source>
        <dbReference type="EMBL" id="RKD73363.1"/>
    </source>
</evidence>
<dbReference type="Gene3D" id="3.40.470.10">
    <property type="entry name" value="Uracil-DNA glycosylase-like domain"/>
    <property type="match status" value="1"/>
</dbReference>
<dbReference type="GO" id="GO:0051539">
    <property type="term" value="F:4 iron, 4 sulfur cluster binding"/>
    <property type="evidence" value="ECO:0007669"/>
    <property type="project" value="UniProtKB-KW"/>
</dbReference>
<dbReference type="SMART" id="SM00987">
    <property type="entry name" value="UreE_C"/>
    <property type="match status" value="1"/>
</dbReference>
<keyword evidence="3" id="KW-0227">DNA damage</keyword>
<dbReference type="Proteomes" id="UP000285120">
    <property type="component" value="Unassembled WGS sequence"/>
</dbReference>
<name>A0A419V4E7_9BACL</name>
<keyword evidence="6" id="KW-0411">Iron-sulfur</keyword>
<dbReference type="PANTHER" id="PTHR33693">
    <property type="entry name" value="TYPE-5 URACIL-DNA GLYCOSYLASE"/>
    <property type="match status" value="1"/>
</dbReference>
<evidence type="ECO:0000313" key="10">
    <source>
        <dbReference type="Proteomes" id="UP000285120"/>
    </source>
</evidence>
<dbReference type="GO" id="GO:0097506">
    <property type="term" value="F:deaminated base DNA N-glycosylase activity"/>
    <property type="evidence" value="ECO:0007669"/>
    <property type="project" value="UniProtKB-ARBA"/>
</dbReference>
<dbReference type="Pfam" id="PF03167">
    <property type="entry name" value="UDG"/>
    <property type="match status" value="1"/>
</dbReference>
<evidence type="ECO:0000256" key="3">
    <source>
        <dbReference type="ARBA" id="ARBA00022763"/>
    </source>
</evidence>
<dbReference type="InterPro" id="IPR005122">
    <property type="entry name" value="Uracil-DNA_glycosylase-like"/>
</dbReference>
<feature type="domain" description="Uracil-DNA glycosylase-like" evidence="8">
    <location>
        <begin position="24"/>
        <end position="199"/>
    </location>
</feature>